<dbReference type="InterPro" id="IPR001075">
    <property type="entry name" value="NIF_FeS_clus_asmbl_NifU_C"/>
</dbReference>
<dbReference type="PANTHER" id="PTHR11178:SF51">
    <property type="entry name" value="FE_S BIOGENESIS PROTEIN NFUA"/>
    <property type="match status" value="1"/>
</dbReference>
<evidence type="ECO:0000313" key="2">
    <source>
        <dbReference type="EMBL" id="VAX26346.1"/>
    </source>
</evidence>
<dbReference type="GO" id="GO:0005506">
    <property type="term" value="F:iron ion binding"/>
    <property type="evidence" value="ECO:0007669"/>
    <property type="project" value="InterPro"/>
</dbReference>
<evidence type="ECO:0000259" key="1">
    <source>
        <dbReference type="Pfam" id="PF01106"/>
    </source>
</evidence>
<accession>A0A3B1C741</accession>
<dbReference type="EMBL" id="UOGD01000334">
    <property type="protein sequence ID" value="VAX26346.1"/>
    <property type="molecule type" value="Genomic_DNA"/>
</dbReference>
<dbReference type="SUPFAM" id="SSF117916">
    <property type="entry name" value="Fe-S cluster assembly (FSCA) domain-like"/>
    <property type="match status" value="1"/>
</dbReference>
<sequence length="78" mass="8569">MTEILRQKVLDALESVRPYLKADGGDVELVDIKEDGIVEVRLTGACVGCPMSQMTLRAGIERALMRDVPEIKRVEALG</sequence>
<protein>
    <submittedName>
        <fullName evidence="2">NifU-like domain protein</fullName>
    </submittedName>
</protein>
<dbReference type="PANTHER" id="PTHR11178">
    <property type="entry name" value="IRON-SULFUR CLUSTER SCAFFOLD PROTEIN NFU-RELATED"/>
    <property type="match status" value="1"/>
</dbReference>
<dbReference type="InterPro" id="IPR034904">
    <property type="entry name" value="FSCA_dom_sf"/>
</dbReference>
<dbReference type="AlphaFoldDB" id="A0A3B1C741"/>
<proteinExistence type="predicted"/>
<dbReference type="GO" id="GO:0016226">
    <property type="term" value="P:iron-sulfur cluster assembly"/>
    <property type="evidence" value="ECO:0007669"/>
    <property type="project" value="InterPro"/>
</dbReference>
<feature type="domain" description="NIF system FeS cluster assembly NifU C-terminal" evidence="1">
    <location>
        <begin position="11"/>
        <end position="75"/>
    </location>
</feature>
<organism evidence="2">
    <name type="scientific">hydrothermal vent metagenome</name>
    <dbReference type="NCBI Taxonomy" id="652676"/>
    <lineage>
        <taxon>unclassified sequences</taxon>
        <taxon>metagenomes</taxon>
        <taxon>ecological metagenomes</taxon>
    </lineage>
</organism>
<dbReference type="Gene3D" id="3.30.300.130">
    <property type="entry name" value="Fe-S cluster assembly (FSCA)"/>
    <property type="match status" value="1"/>
</dbReference>
<reference evidence="2" key="1">
    <citation type="submission" date="2018-06" db="EMBL/GenBank/DDBJ databases">
        <authorList>
            <person name="Zhirakovskaya E."/>
        </authorList>
    </citation>
    <scope>NUCLEOTIDE SEQUENCE</scope>
</reference>
<name>A0A3B1C741_9ZZZZ</name>
<dbReference type="GO" id="GO:0051536">
    <property type="term" value="F:iron-sulfur cluster binding"/>
    <property type="evidence" value="ECO:0007669"/>
    <property type="project" value="InterPro"/>
</dbReference>
<gene>
    <name evidence="2" type="ORF">MNBD_IGNAVI01-227</name>
</gene>
<dbReference type="Pfam" id="PF01106">
    <property type="entry name" value="NifU"/>
    <property type="match status" value="1"/>
</dbReference>